<dbReference type="PANTHER" id="PTHR38248">
    <property type="entry name" value="FUNK1 6"/>
    <property type="match status" value="1"/>
</dbReference>
<feature type="region of interest" description="Disordered" evidence="1">
    <location>
        <begin position="1"/>
        <end position="47"/>
    </location>
</feature>
<dbReference type="HOGENOM" id="CLU_348885_0_0_1"/>
<feature type="domain" description="Fungal-type protein kinase" evidence="2">
    <location>
        <begin position="310"/>
        <end position="633"/>
    </location>
</feature>
<name>A0A0C9VGF2_SPHS4</name>
<keyword evidence="4" id="KW-1185">Reference proteome</keyword>
<feature type="region of interest" description="Disordered" evidence="1">
    <location>
        <begin position="510"/>
        <end position="533"/>
    </location>
</feature>
<organism evidence="3 4">
    <name type="scientific">Sphaerobolus stellatus (strain SS14)</name>
    <dbReference type="NCBI Taxonomy" id="990650"/>
    <lineage>
        <taxon>Eukaryota</taxon>
        <taxon>Fungi</taxon>
        <taxon>Dikarya</taxon>
        <taxon>Basidiomycota</taxon>
        <taxon>Agaricomycotina</taxon>
        <taxon>Agaricomycetes</taxon>
        <taxon>Phallomycetidae</taxon>
        <taxon>Geastrales</taxon>
        <taxon>Sphaerobolaceae</taxon>
        <taxon>Sphaerobolus</taxon>
    </lineage>
</organism>
<dbReference type="AlphaFoldDB" id="A0A0C9VGF2"/>
<evidence type="ECO:0000259" key="2">
    <source>
        <dbReference type="Pfam" id="PF17667"/>
    </source>
</evidence>
<reference evidence="3 4" key="1">
    <citation type="submission" date="2014-06" db="EMBL/GenBank/DDBJ databases">
        <title>Evolutionary Origins and Diversification of the Mycorrhizal Mutualists.</title>
        <authorList>
            <consortium name="DOE Joint Genome Institute"/>
            <consortium name="Mycorrhizal Genomics Consortium"/>
            <person name="Kohler A."/>
            <person name="Kuo A."/>
            <person name="Nagy L.G."/>
            <person name="Floudas D."/>
            <person name="Copeland A."/>
            <person name="Barry K.W."/>
            <person name="Cichocki N."/>
            <person name="Veneault-Fourrey C."/>
            <person name="LaButti K."/>
            <person name="Lindquist E.A."/>
            <person name="Lipzen A."/>
            <person name="Lundell T."/>
            <person name="Morin E."/>
            <person name="Murat C."/>
            <person name="Riley R."/>
            <person name="Ohm R."/>
            <person name="Sun H."/>
            <person name="Tunlid A."/>
            <person name="Henrissat B."/>
            <person name="Grigoriev I.V."/>
            <person name="Hibbett D.S."/>
            <person name="Martin F."/>
        </authorList>
    </citation>
    <scope>NUCLEOTIDE SEQUENCE [LARGE SCALE GENOMIC DNA]</scope>
    <source>
        <strain evidence="3 4">SS14</strain>
    </source>
</reference>
<dbReference type="OrthoDB" id="5592585at2759"/>
<dbReference type="EMBL" id="KN837109">
    <property type="protein sequence ID" value="KIJ46114.1"/>
    <property type="molecule type" value="Genomic_DNA"/>
</dbReference>
<proteinExistence type="predicted"/>
<dbReference type="Pfam" id="PF17667">
    <property type="entry name" value="Pkinase_fungal"/>
    <property type="match status" value="1"/>
</dbReference>
<sequence>MSSKEQNKKRRREPEQYNPFEVHTFRDIESDLPTETSELGPAQKRRTLSADLRQEAGYRPVQATLSHRPSFKERRKAIEEQIMAPTQSLHGVSRLSALKIGSVQIPDHVLPQATKSFISVVDGDGTVGGEEASNRALTQIETKSDDDARTIAATDTARHPTNLQQPSEIDEDIQLPYEKDVSQVSGEKIFEIYFPSQDLSDGISKHFKRIGILDEVPQRNPRSVWRNWPSNVSDETVVTTKIIQLLNIIIERLGLKGVRRIYDCQRYNLVTKDQGKLRPDIFVYGINSSSQNHFPVDEPTQENNDPCPVTEDTRVAWKSCIMPIEIKTMKALQQAKNKPIYQVGTYIMEIFAAQPSRRAVPSLIITERTVQFLLWDRAGVLASDPLDYHQNPLMLCRVLCGLLTISRRMLGFDPYINVDRETILTTANCQKWRIDETVCQAYTWPGNGSTLWTAVNPPTDKGDLYLIHDIWLEEGVKPLMNYIQKLHSVNRVFPECVYWEDVKSVLQENMDKKNNTNSEDSCPNPKDNESDPFDSIKKIRQVPQFMGQVQLFHSRFIFKPATGAFDFRVLENFRTPQELFWGMIDLIKGLIELYRNGFVYDEIVPWNIILQPSAPEGSRAVLYNLSLVHPIIPGNTSQPPPRSQSAQLFASENIWIRPRPHLNFLQSCYYLLYFIIVGHEGRNLRTSRLKWPSGSKLYAWENTPHNSLESRDSKRAHFLRTFRSVSAEDPKNPVVQELYVRPWFGKDLKALLECLHTFFYNLAMQGDFQERPVMTTVEHDFERILALLEDVTKGSQPQAQSVAQRPST</sequence>
<gene>
    <name evidence="3" type="ORF">M422DRAFT_778605</name>
</gene>
<dbReference type="InterPro" id="IPR040976">
    <property type="entry name" value="Pkinase_fungal"/>
</dbReference>
<evidence type="ECO:0000313" key="3">
    <source>
        <dbReference type="EMBL" id="KIJ46114.1"/>
    </source>
</evidence>
<evidence type="ECO:0000256" key="1">
    <source>
        <dbReference type="SAM" id="MobiDB-lite"/>
    </source>
</evidence>
<protein>
    <recommendedName>
        <fullName evidence="2">Fungal-type protein kinase domain-containing protein</fullName>
    </recommendedName>
</protein>
<accession>A0A0C9VGF2</accession>
<dbReference type="PANTHER" id="PTHR38248:SF2">
    <property type="entry name" value="FUNK1 11"/>
    <property type="match status" value="1"/>
</dbReference>
<evidence type="ECO:0000313" key="4">
    <source>
        <dbReference type="Proteomes" id="UP000054279"/>
    </source>
</evidence>
<dbReference type="Proteomes" id="UP000054279">
    <property type="component" value="Unassembled WGS sequence"/>
</dbReference>